<dbReference type="PANTHER" id="PTHR46623:SF6">
    <property type="entry name" value="ALPHA_BETA-HYDROLASES SUPERFAMILY PROTEIN"/>
    <property type="match status" value="1"/>
</dbReference>
<evidence type="ECO:0000313" key="4">
    <source>
        <dbReference type="Proteomes" id="UP001596161"/>
    </source>
</evidence>
<sequence>MKKLLFSALCWLAFMPFAQAQTKTSCCTKTAPEQFAVFASNQEFQAMHASPLPFTLEEPAGEIVSFPVAGGEEGRAYLVKATKPSDNYLIVVHEWWGLNDYIKQEADKFAKAMPHVNVIAVDLYDGRVADSAKTAAEYVKDVTDERATGILKGAMAFAGKKAKFATIGWCFGGSWSLQAAMLAGKNALGCVMYYGMPETDVKKLKTLKCDVLGIFAKKDQNITPKVVSEFQKKMKEAGKVLSVKTFDADHAFANPSSSTYNNTFSKQADKMALDYLKRKFAVKK</sequence>
<dbReference type="SUPFAM" id="SSF53474">
    <property type="entry name" value="alpha/beta-Hydrolases"/>
    <property type="match status" value="1"/>
</dbReference>
<evidence type="ECO:0000259" key="2">
    <source>
        <dbReference type="Pfam" id="PF01738"/>
    </source>
</evidence>
<dbReference type="GO" id="GO:0016787">
    <property type="term" value="F:hydrolase activity"/>
    <property type="evidence" value="ECO:0007669"/>
    <property type="project" value="UniProtKB-KW"/>
</dbReference>
<gene>
    <name evidence="3" type="ORF">ACFPIB_13780</name>
</gene>
<reference evidence="4" key="1">
    <citation type="journal article" date="2019" name="Int. J. Syst. Evol. Microbiol.">
        <title>The Global Catalogue of Microorganisms (GCM) 10K type strain sequencing project: providing services to taxonomists for standard genome sequencing and annotation.</title>
        <authorList>
            <consortium name="The Broad Institute Genomics Platform"/>
            <consortium name="The Broad Institute Genome Sequencing Center for Infectious Disease"/>
            <person name="Wu L."/>
            <person name="Ma J."/>
        </authorList>
    </citation>
    <scope>NUCLEOTIDE SEQUENCE [LARGE SCALE GENOMIC DNA]</scope>
    <source>
        <strain evidence="4">KACC 12602</strain>
    </source>
</reference>
<dbReference type="Gene3D" id="3.40.50.1820">
    <property type="entry name" value="alpha/beta hydrolase"/>
    <property type="match status" value="1"/>
</dbReference>
<comment type="caution">
    <text evidence="3">The sequence shown here is derived from an EMBL/GenBank/DDBJ whole genome shotgun (WGS) entry which is preliminary data.</text>
</comment>
<dbReference type="InterPro" id="IPR029058">
    <property type="entry name" value="AB_hydrolase_fold"/>
</dbReference>
<evidence type="ECO:0000256" key="1">
    <source>
        <dbReference type="SAM" id="SignalP"/>
    </source>
</evidence>
<dbReference type="EC" id="3.1.-.-" evidence="3"/>
<feature type="chain" id="PRO_5047107272" evidence="1">
    <location>
        <begin position="21"/>
        <end position="284"/>
    </location>
</feature>
<accession>A0ABW0EEI9</accession>
<keyword evidence="1" id="KW-0732">Signal</keyword>
<dbReference type="InterPro" id="IPR002925">
    <property type="entry name" value="Dienelactn_hydro"/>
</dbReference>
<feature type="signal peptide" evidence="1">
    <location>
        <begin position="1"/>
        <end position="20"/>
    </location>
</feature>
<evidence type="ECO:0000313" key="3">
    <source>
        <dbReference type="EMBL" id="MFC5271683.1"/>
    </source>
</evidence>
<dbReference type="Proteomes" id="UP001596161">
    <property type="component" value="Unassembled WGS sequence"/>
</dbReference>
<keyword evidence="4" id="KW-1185">Reference proteome</keyword>
<keyword evidence="3" id="KW-0378">Hydrolase</keyword>
<dbReference type="PANTHER" id="PTHR46623">
    <property type="entry name" value="CARBOXYMETHYLENEBUTENOLIDASE-RELATED"/>
    <property type="match status" value="1"/>
</dbReference>
<dbReference type="EMBL" id="JBHSKT010000008">
    <property type="protein sequence ID" value="MFC5271683.1"/>
    <property type="molecule type" value="Genomic_DNA"/>
</dbReference>
<dbReference type="Pfam" id="PF01738">
    <property type="entry name" value="DLH"/>
    <property type="match status" value="1"/>
</dbReference>
<proteinExistence type="predicted"/>
<protein>
    <submittedName>
        <fullName evidence="3">Dienelactone hydrolase family protein</fullName>
        <ecNumber evidence="3">3.1.-.-</ecNumber>
    </submittedName>
</protein>
<feature type="domain" description="Dienelactone hydrolase" evidence="2">
    <location>
        <begin position="75"/>
        <end position="278"/>
    </location>
</feature>
<dbReference type="RefSeq" id="WP_378018043.1">
    <property type="nucleotide sequence ID" value="NZ_JBHSKT010000008.1"/>
</dbReference>
<name>A0ABW0EEI9_9BACT</name>
<dbReference type="InterPro" id="IPR051049">
    <property type="entry name" value="Dienelactone_hydrolase-like"/>
</dbReference>
<organism evidence="3 4">
    <name type="scientific">Adhaeribacter terreus</name>
    <dbReference type="NCBI Taxonomy" id="529703"/>
    <lineage>
        <taxon>Bacteria</taxon>
        <taxon>Pseudomonadati</taxon>
        <taxon>Bacteroidota</taxon>
        <taxon>Cytophagia</taxon>
        <taxon>Cytophagales</taxon>
        <taxon>Hymenobacteraceae</taxon>
        <taxon>Adhaeribacter</taxon>
    </lineage>
</organism>